<evidence type="ECO:0008006" key="5">
    <source>
        <dbReference type="Google" id="ProtNLM"/>
    </source>
</evidence>
<dbReference type="Proteomes" id="UP000009022">
    <property type="component" value="Unassembled WGS sequence"/>
</dbReference>
<protein>
    <recommendedName>
        <fullName evidence="5">TLC domain-containing protein</fullName>
    </recommendedName>
</protein>
<evidence type="ECO:0000313" key="4">
    <source>
        <dbReference type="Proteomes" id="UP000009022"/>
    </source>
</evidence>
<name>B3S439_TRIAD</name>
<dbReference type="OrthoDB" id="3053196at2759"/>
<dbReference type="InterPro" id="IPR016447">
    <property type="entry name" value="Translocation_assoc_membrane"/>
</dbReference>
<dbReference type="KEGG" id="tad:TRIADDRAFT_58943"/>
<gene>
    <name evidence="3" type="ORF">TRIADDRAFT_58943</name>
</gene>
<dbReference type="RefSeq" id="XP_002115115.1">
    <property type="nucleotide sequence ID" value="XM_002115079.1"/>
</dbReference>
<reference evidence="3 4" key="1">
    <citation type="journal article" date="2008" name="Nature">
        <title>The Trichoplax genome and the nature of placozoans.</title>
        <authorList>
            <person name="Srivastava M."/>
            <person name="Begovic E."/>
            <person name="Chapman J."/>
            <person name="Putnam N.H."/>
            <person name="Hellsten U."/>
            <person name="Kawashima T."/>
            <person name="Kuo A."/>
            <person name="Mitros T."/>
            <person name="Salamov A."/>
            <person name="Carpenter M.L."/>
            <person name="Signorovitch A.Y."/>
            <person name="Moreno M.A."/>
            <person name="Kamm K."/>
            <person name="Grimwood J."/>
            <person name="Schmutz J."/>
            <person name="Shapiro H."/>
            <person name="Grigoriev I.V."/>
            <person name="Buss L.W."/>
            <person name="Schierwater B."/>
            <person name="Dellaporta S.L."/>
            <person name="Rokhsar D.S."/>
        </authorList>
    </citation>
    <scope>NUCLEOTIDE SEQUENCE [LARGE SCALE GENOMIC DNA]</scope>
    <source>
        <strain evidence="3 4">Grell-BS-1999</strain>
    </source>
</reference>
<dbReference type="eggNOG" id="KOG1608">
    <property type="taxonomic scope" value="Eukaryota"/>
</dbReference>
<dbReference type="EMBL" id="DS985249">
    <property type="protein sequence ID" value="EDV22571.1"/>
    <property type="molecule type" value="Genomic_DNA"/>
</dbReference>
<keyword evidence="2" id="KW-0812">Transmembrane</keyword>
<organism evidence="3 4">
    <name type="scientific">Trichoplax adhaerens</name>
    <name type="common">Trichoplax reptans</name>
    <dbReference type="NCBI Taxonomy" id="10228"/>
    <lineage>
        <taxon>Eukaryota</taxon>
        <taxon>Metazoa</taxon>
        <taxon>Placozoa</taxon>
        <taxon>Uniplacotomia</taxon>
        <taxon>Trichoplacea</taxon>
        <taxon>Trichoplacidae</taxon>
        <taxon>Trichoplax</taxon>
    </lineage>
</organism>
<feature type="transmembrane region" description="Helical" evidence="2">
    <location>
        <begin position="118"/>
        <end position="140"/>
    </location>
</feature>
<dbReference type="CTD" id="6756152"/>
<dbReference type="GeneID" id="6756152"/>
<dbReference type="PANTHER" id="PTHR12371">
    <property type="entry name" value="TRANSLOCATION ASSOCIATED MEMBRANE PROTEIN"/>
    <property type="match status" value="1"/>
</dbReference>
<dbReference type="PANTHER" id="PTHR12371:SF11">
    <property type="entry name" value="TRANSLOCATING CHAIN-ASSOCIATED MEMBRANE PROTEIN"/>
    <property type="match status" value="1"/>
</dbReference>
<proteinExistence type="predicted"/>
<feature type="transmembrane region" description="Helical" evidence="2">
    <location>
        <begin position="38"/>
        <end position="59"/>
    </location>
</feature>
<accession>B3S439</accession>
<dbReference type="AlphaFoldDB" id="B3S439"/>
<dbReference type="GO" id="GO:0006616">
    <property type="term" value="P:SRP-dependent cotranslational protein targeting to membrane, translocation"/>
    <property type="evidence" value="ECO:0007669"/>
    <property type="project" value="InterPro"/>
</dbReference>
<feature type="region of interest" description="Disordered" evidence="1">
    <location>
        <begin position="185"/>
        <end position="207"/>
    </location>
</feature>
<evidence type="ECO:0000313" key="3">
    <source>
        <dbReference type="EMBL" id="EDV22571.1"/>
    </source>
</evidence>
<dbReference type="STRING" id="10228.B3S439"/>
<dbReference type="HOGENOM" id="CLU_1327887_0_0_1"/>
<keyword evidence="4" id="KW-1185">Reference proteome</keyword>
<keyword evidence="2" id="KW-1133">Transmembrane helix</keyword>
<dbReference type="PhylomeDB" id="B3S439"/>
<sequence>MVIIFRAVEQEYVIDKFIKKTRLSKVKQHKYVESCNLFVFYIVSVAYGVDILTKFAFWLHNFCELYLLKAKKEEITPRVIFYSLNLIFTEAAYILKFALPGEESALTSTGQGNFNQPIVRYAAIGCISALQIYMLMKFYAVISKYTRDQKEAEAASSRSKQIRKKSKKNKDYNIWSVIMDYLDSKKDADSGNEKDEEPVATGHKKKD</sequence>
<evidence type="ECO:0000256" key="2">
    <source>
        <dbReference type="SAM" id="Phobius"/>
    </source>
</evidence>
<evidence type="ECO:0000256" key="1">
    <source>
        <dbReference type="SAM" id="MobiDB-lite"/>
    </source>
</evidence>
<dbReference type="InParanoid" id="B3S439"/>
<keyword evidence="2" id="KW-0472">Membrane</keyword>